<accession>A0A068S722</accession>
<evidence type="ECO:0000313" key="5">
    <source>
        <dbReference type="EMBL" id="CDH57622.1"/>
    </source>
</evidence>
<sequence>MSTTVDTFNRYLNTTVGREKLWRFVQYFSRFYVFYLFRTGASKDTIQRWNDLKSNVSVARKFFRLFKQFEFGSNAVKSLALPDEILKATGALKQIGMLIYYTCEALVLANTVKFYKFPSAPEFQKFGFKAWLFALCMSVISSLYKHKRLAVRAHMLQKREGLSEEKQNYDMEAASLVREKKAVNKQLTQDLIDMVIPVAGLNIIGFDEGIVGIAGMITSAMAIHAQWQKSQAK</sequence>
<dbReference type="VEuPathDB" id="FungiDB:LCOR_08534.1"/>
<comment type="subcellular location">
    <subcellularLocation>
        <location evidence="4">Peroxisome membrane</location>
    </subcellularLocation>
</comment>
<dbReference type="PANTHER" id="PTHR12652">
    <property type="entry name" value="PEROXISOMAL BIOGENESIS FACTOR 11"/>
    <property type="match status" value="1"/>
</dbReference>
<protein>
    <submittedName>
        <fullName evidence="5">Peroxisomal biogenesis factor</fullName>
    </submittedName>
</protein>
<dbReference type="PANTHER" id="PTHR12652:SF50">
    <property type="entry name" value="PEROXIN 11"/>
    <property type="match status" value="1"/>
</dbReference>
<name>A0A068S722_9FUNG</name>
<keyword evidence="3" id="KW-0576">Peroxisome</keyword>
<keyword evidence="6" id="KW-1185">Reference proteome</keyword>
<dbReference type="GO" id="GO:0016559">
    <property type="term" value="P:peroxisome fission"/>
    <property type="evidence" value="ECO:0007669"/>
    <property type="project" value="InterPro"/>
</dbReference>
<evidence type="ECO:0000256" key="2">
    <source>
        <dbReference type="ARBA" id="ARBA00023136"/>
    </source>
</evidence>
<dbReference type="EMBL" id="CBTN010000047">
    <property type="protein sequence ID" value="CDH57622.1"/>
    <property type="molecule type" value="Genomic_DNA"/>
</dbReference>
<gene>
    <name evidence="5" type="ORF">LCOR_08534.1</name>
</gene>
<dbReference type="STRING" id="1263082.A0A068S722"/>
<reference evidence="5" key="1">
    <citation type="submission" date="2013-08" db="EMBL/GenBank/DDBJ databases">
        <title>Gene expansion shapes genome architecture in the human pathogen Lichtheimia corymbifera: an evolutionary genomics analysis in the ancient terrestrial Mucorales (Mucoromycotina).</title>
        <authorList>
            <person name="Schwartze V.U."/>
            <person name="Winter S."/>
            <person name="Shelest E."/>
            <person name="Marcet-Houben M."/>
            <person name="Horn F."/>
            <person name="Wehner S."/>
            <person name="Hoffmann K."/>
            <person name="Riege K."/>
            <person name="Sammeth M."/>
            <person name="Nowrousian M."/>
            <person name="Valiante V."/>
            <person name="Linde J."/>
            <person name="Jacobsen I.D."/>
            <person name="Marz M."/>
            <person name="Brakhage A.A."/>
            <person name="Gabaldon T."/>
            <person name="Bocker S."/>
            <person name="Voigt K."/>
        </authorList>
    </citation>
    <scope>NUCLEOTIDE SEQUENCE [LARGE SCALE GENOMIC DNA]</scope>
    <source>
        <strain evidence="5">FSU 9682</strain>
    </source>
</reference>
<evidence type="ECO:0000256" key="1">
    <source>
        <dbReference type="ARBA" id="ARBA00022593"/>
    </source>
</evidence>
<comment type="caution">
    <text evidence="5">The sequence shown here is derived from an EMBL/GenBank/DDBJ whole genome shotgun (WGS) entry which is preliminary data.</text>
</comment>
<keyword evidence="1" id="KW-0962">Peroxisome biogenesis</keyword>
<proteinExistence type="predicted"/>
<dbReference type="InterPro" id="IPR008733">
    <property type="entry name" value="PEX11"/>
</dbReference>
<evidence type="ECO:0000256" key="3">
    <source>
        <dbReference type="ARBA" id="ARBA00023140"/>
    </source>
</evidence>
<dbReference type="AlphaFoldDB" id="A0A068S722"/>
<dbReference type="Pfam" id="PF05648">
    <property type="entry name" value="PEX11"/>
    <property type="match status" value="1"/>
</dbReference>
<keyword evidence="2" id="KW-0472">Membrane</keyword>
<dbReference type="GO" id="GO:0005778">
    <property type="term" value="C:peroxisomal membrane"/>
    <property type="evidence" value="ECO:0007669"/>
    <property type="project" value="UniProtKB-SubCell"/>
</dbReference>
<organism evidence="5 6">
    <name type="scientific">Lichtheimia corymbifera JMRC:FSU:9682</name>
    <dbReference type="NCBI Taxonomy" id="1263082"/>
    <lineage>
        <taxon>Eukaryota</taxon>
        <taxon>Fungi</taxon>
        <taxon>Fungi incertae sedis</taxon>
        <taxon>Mucoromycota</taxon>
        <taxon>Mucoromycotina</taxon>
        <taxon>Mucoromycetes</taxon>
        <taxon>Mucorales</taxon>
        <taxon>Lichtheimiaceae</taxon>
        <taxon>Lichtheimia</taxon>
    </lineage>
</organism>
<dbReference type="OrthoDB" id="411017at2759"/>
<evidence type="ECO:0000313" key="6">
    <source>
        <dbReference type="Proteomes" id="UP000027586"/>
    </source>
</evidence>
<dbReference type="Proteomes" id="UP000027586">
    <property type="component" value="Unassembled WGS sequence"/>
</dbReference>
<evidence type="ECO:0000256" key="4">
    <source>
        <dbReference type="ARBA" id="ARBA00046271"/>
    </source>
</evidence>